<protein>
    <submittedName>
        <fullName evidence="5">SDR family oxidoreductase</fullName>
    </submittedName>
</protein>
<dbReference type="PRINTS" id="PR00080">
    <property type="entry name" value="SDRFAMILY"/>
</dbReference>
<evidence type="ECO:0000313" key="5">
    <source>
        <dbReference type="EMBL" id="MCS0602951.1"/>
    </source>
</evidence>
<keyword evidence="2" id="KW-0560">Oxidoreductase</keyword>
<evidence type="ECO:0000256" key="1">
    <source>
        <dbReference type="ARBA" id="ARBA00006484"/>
    </source>
</evidence>
<evidence type="ECO:0000259" key="4">
    <source>
        <dbReference type="SMART" id="SM00822"/>
    </source>
</evidence>
<dbReference type="PANTHER" id="PTHR43639:SF1">
    <property type="entry name" value="SHORT-CHAIN DEHYDROGENASE_REDUCTASE FAMILY PROTEIN"/>
    <property type="match status" value="1"/>
</dbReference>
<evidence type="ECO:0000256" key="2">
    <source>
        <dbReference type="ARBA" id="ARBA00023002"/>
    </source>
</evidence>
<gene>
    <name evidence="5" type="ORF">NX794_17285</name>
</gene>
<feature type="region of interest" description="Disordered" evidence="3">
    <location>
        <begin position="185"/>
        <end position="213"/>
    </location>
</feature>
<dbReference type="SMART" id="SM00822">
    <property type="entry name" value="PKS_KR"/>
    <property type="match status" value="1"/>
</dbReference>
<dbReference type="InterPro" id="IPR036291">
    <property type="entry name" value="NAD(P)-bd_dom_sf"/>
</dbReference>
<evidence type="ECO:0000256" key="3">
    <source>
        <dbReference type="SAM" id="MobiDB-lite"/>
    </source>
</evidence>
<dbReference type="InterPro" id="IPR002347">
    <property type="entry name" value="SDR_fam"/>
</dbReference>
<dbReference type="RefSeq" id="WP_258779451.1">
    <property type="nucleotide sequence ID" value="NZ_JANUGP010000011.1"/>
</dbReference>
<dbReference type="PRINTS" id="PR00081">
    <property type="entry name" value="GDHRDH"/>
</dbReference>
<dbReference type="PANTHER" id="PTHR43639">
    <property type="entry name" value="OXIDOREDUCTASE, SHORT-CHAIN DEHYDROGENASE/REDUCTASE FAMILY (AFU_ORTHOLOGUE AFUA_5G02870)"/>
    <property type="match status" value="1"/>
</dbReference>
<organism evidence="5 6">
    <name type="scientific">Streptomyces pyxinicus</name>
    <dbReference type="NCBI Taxonomy" id="2970331"/>
    <lineage>
        <taxon>Bacteria</taxon>
        <taxon>Bacillati</taxon>
        <taxon>Actinomycetota</taxon>
        <taxon>Actinomycetes</taxon>
        <taxon>Kitasatosporales</taxon>
        <taxon>Streptomycetaceae</taxon>
        <taxon>Streptomyces</taxon>
    </lineage>
</organism>
<keyword evidence="6" id="KW-1185">Reference proteome</keyword>
<dbReference type="InterPro" id="IPR057326">
    <property type="entry name" value="KR_dom"/>
</dbReference>
<evidence type="ECO:0000313" key="6">
    <source>
        <dbReference type="Proteomes" id="UP001205612"/>
    </source>
</evidence>
<proteinExistence type="inferred from homology"/>
<comment type="caution">
    <text evidence="5">The sequence shown here is derived from an EMBL/GenBank/DDBJ whole genome shotgun (WGS) entry which is preliminary data.</text>
</comment>
<feature type="domain" description="Ketoreductase" evidence="4">
    <location>
        <begin position="8"/>
        <end position="190"/>
    </location>
</feature>
<dbReference type="Gene3D" id="3.40.50.720">
    <property type="entry name" value="NAD(P)-binding Rossmann-like Domain"/>
    <property type="match status" value="1"/>
</dbReference>
<comment type="similarity">
    <text evidence="1">Belongs to the short-chain dehydrogenases/reductases (SDR) family.</text>
</comment>
<dbReference type="SUPFAM" id="SSF51735">
    <property type="entry name" value="NAD(P)-binding Rossmann-fold domains"/>
    <property type="match status" value="1"/>
</dbReference>
<name>A0ABT2B386_9ACTN</name>
<dbReference type="Proteomes" id="UP001205612">
    <property type="component" value="Unassembled WGS sequence"/>
</dbReference>
<reference evidence="5 6" key="1">
    <citation type="submission" date="2022-08" db="EMBL/GenBank/DDBJ databases">
        <authorList>
            <person name="Somphong A."/>
            <person name="Phongsopitanun W."/>
        </authorList>
    </citation>
    <scope>NUCLEOTIDE SEQUENCE [LARGE SCALE GENOMIC DNA]</scope>
    <source>
        <strain evidence="5 6">LP11</strain>
    </source>
</reference>
<dbReference type="EMBL" id="JANUGP010000011">
    <property type="protein sequence ID" value="MCS0602951.1"/>
    <property type="molecule type" value="Genomic_DNA"/>
</dbReference>
<sequence>MSEQLSGKVALVTGGSRGIGAAIALRLAEDGADVALTYRSGAGAAAAVADRIREKTGRRVLALQADAEDAEAVERAVEETVRELGRLDVLVNNAGVYDPDLHGIEQVPVETVDRILAVNTRAPLLAARAAARHLPEGGRIVNIGSCLGERVPSAGFAAYAASKAAITGLTKGLARDLGPRGITVNEVAPGATDTDMNPADGPNAAHQKGQSPLGRYGQAEEIAAAVAYLASPSAGYTNGARLGVDGGSTV</sequence>
<accession>A0ABT2B386</accession>
<dbReference type="Pfam" id="PF13561">
    <property type="entry name" value="adh_short_C2"/>
    <property type="match status" value="1"/>
</dbReference>